<gene>
    <name evidence="1" type="ORF">CPT_Scapp_020</name>
</gene>
<sequence length="348" mass="38427">MLNNSLARKIKQLKWSNRVSAQMLRLLEQSRPEIQAAILQSLGSNGRPDITVKQLQRMMRGVREVVGDKYDAIFDNLERQLTEFAGDEARFNVSMLRVAIPAEVLAVVPLESVAPAQVAASALARPFQGMLLREWAEKLGDDLVRTITNTVANGFRNGVPTEKIIADVNLGTAGQNLNAVVRSAVGHFAAEAREITAEANSDIVKCEVWVSTLDSHTSTLCIVRDHLTYRRVGKKMEPLGHNVPWGAGPGRLHFCCRSTSVMMVKKLSEMGLKPEDFDSATRASMNGQVPAGMTFSEWVVGQSAGTLEDVFGVERAYLIRQGKVKVPDLFTDDGRYLTLDQLREHLPE</sequence>
<name>A0A345L6P7_9CAUD</name>
<dbReference type="InterPro" id="IPR017029">
    <property type="entry name" value="Phage_head_put"/>
</dbReference>
<dbReference type="EMBL" id="MH553517">
    <property type="protein sequence ID" value="AXH50949.1"/>
    <property type="molecule type" value="Genomic_DNA"/>
</dbReference>
<evidence type="ECO:0000313" key="2">
    <source>
        <dbReference type="Proteomes" id="UP000260583"/>
    </source>
</evidence>
<organism evidence="1 2">
    <name type="scientific">Serratia phage Scapp</name>
    <dbReference type="NCBI Taxonomy" id="2282409"/>
    <lineage>
        <taxon>Viruses</taxon>
        <taxon>Duplodnaviria</taxon>
        <taxon>Heunggongvirae</taxon>
        <taxon>Uroviricota</taxon>
        <taxon>Caudoviricetes</taxon>
        <taxon>Scappvirus</taxon>
        <taxon>Scappvirus scapp</taxon>
    </lineage>
</organism>
<reference evidence="2" key="1">
    <citation type="submission" date="2018-06" db="EMBL/GenBank/DDBJ databases">
        <title>Complete genome of Serratia marcescens Siphophage Scapp.</title>
        <authorList>
            <person name="Koehler B.T."/>
            <person name="Bonasera R."/>
            <person name="Liu M."/>
            <person name="Kongari R."/>
        </authorList>
    </citation>
    <scope>NUCLEOTIDE SEQUENCE [LARGE SCALE GENOMIC DNA]</scope>
</reference>
<evidence type="ECO:0000313" key="1">
    <source>
        <dbReference type="EMBL" id="AXH50949.1"/>
    </source>
</evidence>
<protein>
    <submittedName>
        <fullName evidence="1">Head assembly protein</fullName>
    </submittedName>
</protein>
<keyword evidence="2" id="KW-1185">Reference proteome</keyword>
<accession>A0A345L6P7</accession>
<dbReference type="PIRSF" id="PIRSF034565">
    <property type="entry name" value="UCP034565"/>
    <property type="match status" value="1"/>
</dbReference>
<dbReference type="Proteomes" id="UP000260583">
    <property type="component" value="Segment"/>
</dbReference>
<proteinExistence type="predicted"/>